<keyword evidence="6" id="KW-1185">Reference proteome</keyword>
<name>A0ABQ7LUD1_BRACM</name>
<feature type="signal peptide" evidence="3">
    <location>
        <begin position="1"/>
        <end position="24"/>
    </location>
</feature>
<feature type="chain" id="PRO_5046580603" description="Cupin type-1 domain-containing protein" evidence="3">
    <location>
        <begin position="25"/>
        <end position="585"/>
    </location>
</feature>
<dbReference type="PANTHER" id="PTHR31189">
    <property type="entry name" value="OS03G0336100 PROTEIN-RELATED"/>
    <property type="match status" value="1"/>
</dbReference>
<dbReference type="Proteomes" id="UP000823674">
    <property type="component" value="Chromosome A08"/>
</dbReference>
<feature type="compositionally biased region" description="Low complexity" evidence="2">
    <location>
        <begin position="522"/>
        <end position="543"/>
    </location>
</feature>
<dbReference type="InterPro" id="IPR006045">
    <property type="entry name" value="Cupin_1"/>
</dbReference>
<evidence type="ECO:0000313" key="6">
    <source>
        <dbReference type="Proteomes" id="UP000823674"/>
    </source>
</evidence>
<feature type="region of interest" description="Disordered" evidence="2">
    <location>
        <begin position="464"/>
        <end position="585"/>
    </location>
</feature>
<dbReference type="SUPFAM" id="SSF51182">
    <property type="entry name" value="RmlC-like cupins"/>
    <property type="match status" value="1"/>
</dbReference>
<dbReference type="Gene3D" id="2.60.120.10">
    <property type="entry name" value="Jelly Rolls"/>
    <property type="match status" value="2"/>
</dbReference>
<dbReference type="PROSITE" id="PS51257">
    <property type="entry name" value="PROKAR_LIPOPROTEIN"/>
    <property type="match status" value="1"/>
</dbReference>
<feature type="compositionally biased region" description="Pro residues" evidence="2">
    <location>
        <begin position="475"/>
        <end position="521"/>
    </location>
</feature>
<dbReference type="SMART" id="SM00835">
    <property type="entry name" value="Cupin_1"/>
    <property type="match status" value="1"/>
</dbReference>
<dbReference type="PANTHER" id="PTHR31189:SF33">
    <property type="entry name" value="CUPIN TYPE-1 DOMAIN-CONTAINING PROTEIN"/>
    <property type="match status" value="1"/>
</dbReference>
<accession>A0ABQ7LUD1</accession>
<dbReference type="InterPro" id="IPR050253">
    <property type="entry name" value="Seed_Storage-Functional"/>
</dbReference>
<organism evidence="5 6">
    <name type="scientific">Brassica rapa subsp. trilocularis</name>
    <dbReference type="NCBI Taxonomy" id="1813537"/>
    <lineage>
        <taxon>Eukaryota</taxon>
        <taxon>Viridiplantae</taxon>
        <taxon>Streptophyta</taxon>
        <taxon>Embryophyta</taxon>
        <taxon>Tracheophyta</taxon>
        <taxon>Spermatophyta</taxon>
        <taxon>Magnoliopsida</taxon>
        <taxon>eudicotyledons</taxon>
        <taxon>Gunneridae</taxon>
        <taxon>Pentapetalae</taxon>
        <taxon>rosids</taxon>
        <taxon>malvids</taxon>
        <taxon>Brassicales</taxon>
        <taxon>Brassicaceae</taxon>
        <taxon>Brassiceae</taxon>
        <taxon>Brassica</taxon>
    </lineage>
</organism>
<dbReference type="Pfam" id="PF00190">
    <property type="entry name" value="Cupin_1"/>
    <property type="match status" value="1"/>
</dbReference>
<dbReference type="EMBL" id="JADBGQ010000007">
    <property type="protein sequence ID" value="KAG5390159.1"/>
    <property type="molecule type" value="Genomic_DNA"/>
</dbReference>
<dbReference type="CDD" id="cd02245">
    <property type="entry name" value="cupin_7S_vicilin-like_C"/>
    <property type="match status" value="1"/>
</dbReference>
<keyword evidence="1 3" id="KW-0732">Signal</keyword>
<evidence type="ECO:0000313" key="5">
    <source>
        <dbReference type="EMBL" id="KAG5390159.1"/>
    </source>
</evidence>
<comment type="caution">
    <text evidence="5">The sequence shown here is derived from an EMBL/GenBank/DDBJ whole genome shotgun (WGS) entry which is preliminary data.</text>
</comment>
<feature type="compositionally biased region" description="Basic and acidic residues" evidence="2">
    <location>
        <begin position="464"/>
        <end position="473"/>
    </location>
</feature>
<feature type="domain" description="Cupin type-1" evidence="4">
    <location>
        <begin position="284"/>
        <end position="439"/>
    </location>
</feature>
<dbReference type="CDD" id="cd02244">
    <property type="entry name" value="cupin_7S_vicilin-like_N"/>
    <property type="match status" value="1"/>
</dbReference>
<dbReference type="InterPro" id="IPR014710">
    <property type="entry name" value="RmlC-like_jellyroll"/>
</dbReference>
<gene>
    <name evidence="5" type="primary">A08p030240.1_BraROA</name>
    <name evidence="5" type="ORF">IGI04_031700</name>
</gene>
<feature type="compositionally biased region" description="Basic and acidic residues" evidence="2">
    <location>
        <begin position="548"/>
        <end position="576"/>
    </location>
</feature>
<feature type="region of interest" description="Disordered" evidence="2">
    <location>
        <begin position="260"/>
        <end position="282"/>
    </location>
</feature>
<protein>
    <recommendedName>
        <fullName evidence="4">Cupin type-1 domain-containing protein</fullName>
    </recommendedName>
</protein>
<evidence type="ECO:0000256" key="3">
    <source>
        <dbReference type="SAM" id="SignalP"/>
    </source>
</evidence>
<evidence type="ECO:0000256" key="2">
    <source>
        <dbReference type="SAM" id="MobiDB-lite"/>
    </source>
</evidence>
<feature type="compositionally biased region" description="Basic residues" evidence="2">
    <location>
        <begin position="263"/>
        <end position="280"/>
    </location>
</feature>
<dbReference type="InterPro" id="IPR011051">
    <property type="entry name" value="RmlC_Cupin_sf"/>
</dbReference>
<proteinExistence type="predicted"/>
<evidence type="ECO:0000259" key="4">
    <source>
        <dbReference type="SMART" id="SM00835"/>
    </source>
</evidence>
<sequence>MIRFTVLSFFVVFVLLFACNESSAKTAKYDKSDESVENDDLAAVPSCCGFSSPLLIKKDQWKPIFANKFGQISTVQIGDGCGGMGPYKIHSITLEPNALMLPLLLHSDMVFFVDSGSGILNWVEAQATSTEIRLGDVYRLRPGTVFYLQSKPVDIFLGTKLKIYAIFSNSQECLHDPCFGAYSSVTDLLFGFDETILKSAFGVPEEIIGLMRNRTQPPLIVHDMLTTPGEANTDTDTNTWPLQTRLLKLFSGDASADSVENKKVKKEKKEKKEKKKKPKKATTFNVFESEPDFQSPNGQTITINRKDLKVLQGSMVGVSMVNLTQGSMMGPHWNPWACEISVVVRGSGMVRVLRNSISRSSSECKNMRFKVEKGDIFAVPRLHPMAQMSFLNDSLVFVGFTTSAKNNEPQFLAGKNSALWSLDREVLAASFNVSSFMIAGLLEAQKEAAVLGCPACAEGELEKLKEDEEKKESPPQQPPQPFQPQPPGEKPQQPPQPFQPQPPQGEPQKPPQGEPQKPPQGEPEGPQKPFQPQPGQGEPQEPQASMETKMRDEERKREEEEAKKEEEERWKQEEKLWPTQPQWED</sequence>
<evidence type="ECO:0000256" key="1">
    <source>
        <dbReference type="ARBA" id="ARBA00022729"/>
    </source>
</evidence>
<reference evidence="5 6" key="1">
    <citation type="submission" date="2021-03" db="EMBL/GenBank/DDBJ databases">
        <authorList>
            <person name="King G.J."/>
            <person name="Bancroft I."/>
            <person name="Baten A."/>
            <person name="Bloomfield J."/>
            <person name="Borpatragohain P."/>
            <person name="He Z."/>
            <person name="Irish N."/>
            <person name="Irwin J."/>
            <person name="Liu K."/>
            <person name="Mauleon R.P."/>
            <person name="Moore J."/>
            <person name="Morris R."/>
            <person name="Ostergaard L."/>
            <person name="Wang B."/>
            <person name="Wells R."/>
        </authorList>
    </citation>
    <scope>NUCLEOTIDE SEQUENCE [LARGE SCALE GENOMIC DNA]</scope>
    <source>
        <strain evidence="5">R-o-18</strain>
        <tissue evidence="5">Leaf</tissue>
    </source>
</reference>